<proteinExistence type="inferred from homology"/>
<feature type="transmembrane region" description="Helical" evidence="7">
    <location>
        <begin position="148"/>
        <end position="167"/>
    </location>
</feature>
<dbReference type="InterPro" id="IPR013936">
    <property type="entry name" value="CRT-like"/>
</dbReference>
<dbReference type="EMBL" id="CAJNOK010008070">
    <property type="protein sequence ID" value="CAF1053258.1"/>
    <property type="molecule type" value="Genomic_DNA"/>
</dbReference>
<feature type="transmembrane region" description="Helical" evidence="7">
    <location>
        <begin position="78"/>
        <end position="104"/>
    </location>
</feature>
<organism evidence="9 12">
    <name type="scientific">Didymodactylos carnosus</name>
    <dbReference type="NCBI Taxonomy" id="1234261"/>
    <lineage>
        <taxon>Eukaryota</taxon>
        <taxon>Metazoa</taxon>
        <taxon>Spiralia</taxon>
        <taxon>Gnathifera</taxon>
        <taxon>Rotifera</taxon>
        <taxon>Eurotatoria</taxon>
        <taxon>Bdelloidea</taxon>
        <taxon>Philodinida</taxon>
        <taxon>Philodinidae</taxon>
        <taxon>Didymodactylos</taxon>
    </lineage>
</organism>
<gene>
    <name evidence="9" type="ORF">GPM918_LOCUS16835</name>
    <name evidence="8" type="ORF">OVA965_LOCUS17048</name>
    <name evidence="11" type="ORF">SRO942_LOCUS16838</name>
    <name evidence="10" type="ORF">TMI583_LOCUS17057</name>
</gene>
<protein>
    <submittedName>
        <fullName evidence="9">Uncharacterized protein</fullName>
    </submittedName>
</protein>
<feature type="transmembrane region" description="Helical" evidence="7">
    <location>
        <begin position="257"/>
        <end position="282"/>
    </location>
</feature>
<evidence type="ECO:0000313" key="12">
    <source>
        <dbReference type="Proteomes" id="UP000663829"/>
    </source>
</evidence>
<accession>A0A814L9M8</accession>
<feature type="transmembrane region" description="Helical" evidence="7">
    <location>
        <begin position="174"/>
        <end position="192"/>
    </location>
</feature>
<dbReference type="SUPFAM" id="SSF103481">
    <property type="entry name" value="Multidrug resistance efflux transporter EmrE"/>
    <property type="match status" value="1"/>
</dbReference>
<dbReference type="Pfam" id="PF08627">
    <property type="entry name" value="CRT-like"/>
    <property type="match status" value="1"/>
</dbReference>
<dbReference type="OrthoDB" id="264057at2759"/>
<evidence type="ECO:0000313" key="11">
    <source>
        <dbReference type="EMBL" id="CAF3830373.1"/>
    </source>
</evidence>
<comment type="subcellular location">
    <subcellularLocation>
        <location evidence="1">Membrane</location>
        <topology evidence="1">Multi-pass membrane protein</topology>
    </subcellularLocation>
</comment>
<dbReference type="GO" id="GO:0016020">
    <property type="term" value="C:membrane"/>
    <property type="evidence" value="ECO:0007669"/>
    <property type="project" value="UniProtKB-SubCell"/>
</dbReference>
<evidence type="ECO:0000313" key="10">
    <source>
        <dbReference type="EMBL" id="CAF3819804.1"/>
    </source>
</evidence>
<name>A0A814L9M8_9BILA</name>
<keyword evidence="6 7" id="KW-0472">Membrane</keyword>
<dbReference type="Proteomes" id="UP000677228">
    <property type="component" value="Unassembled WGS sequence"/>
</dbReference>
<comment type="caution">
    <text evidence="9">The sequence shown here is derived from an EMBL/GenBank/DDBJ whole genome shotgun (WGS) entry which is preliminary data.</text>
</comment>
<feature type="transmembrane region" description="Helical" evidence="7">
    <location>
        <begin position="350"/>
        <end position="369"/>
    </location>
</feature>
<comment type="similarity">
    <text evidence="2">Belongs to the CRT-like transporter family.</text>
</comment>
<keyword evidence="5 7" id="KW-1133">Transmembrane helix</keyword>
<evidence type="ECO:0000256" key="2">
    <source>
        <dbReference type="ARBA" id="ARBA00006690"/>
    </source>
</evidence>
<feature type="transmembrane region" description="Helical" evidence="7">
    <location>
        <begin position="384"/>
        <end position="403"/>
    </location>
</feature>
<evidence type="ECO:0000256" key="7">
    <source>
        <dbReference type="SAM" id="Phobius"/>
    </source>
</evidence>
<dbReference type="InterPro" id="IPR037185">
    <property type="entry name" value="EmrE-like"/>
</dbReference>
<evidence type="ECO:0000256" key="4">
    <source>
        <dbReference type="ARBA" id="ARBA00022692"/>
    </source>
</evidence>
<feature type="transmembrane region" description="Helical" evidence="7">
    <location>
        <begin position="325"/>
        <end position="343"/>
    </location>
</feature>
<dbReference type="PANTHER" id="PTHR31326">
    <property type="entry name" value="PROTEIN CLT2, CHLOROPLASTIC"/>
    <property type="match status" value="1"/>
</dbReference>
<dbReference type="PANTHER" id="PTHR31326:SF1">
    <property type="entry name" value="PROTEIN CLT2, CHLOROPLASTIC"/>
    <property type="match status" value="1"/>
</dbReference>
<dbReference type="Proteomes" id="UP000681722">
    <property type="component" value="Unassembled WGS sequence"/>
</dbReference>
<dbReference type="EMBL" id="CAJNOQ010004499">
    <property type="protein sequence ID" value="CAF1062141.1"/>
    <property type="molecule type" value="Genomic_DNA"/>
</dbReference>
<evidence type="ECO:0000313" key="8">
    <source>
        <dbReference type="EMBL" id="CAF1053258.1"/>
    </source>
</evidence>
<keyword evidence="3" id="KW-0813">Transport</keyword>
<feature type="transmembrane region" description="Helical" evidence="7">
    <location>
        <begin position="212"/>
        <end position="236"/>
    </location>
</feature>
<feature type="transmembrane region" description="Helical" evidence="7">
    <location>
        <begin position="116"/>
        <end position="136"/>
    </location>
</feature>
<evidence type="ECO:0000313" key="9">
    <source>
        <dbReference type="EMBL" id="CAF1062141.1"/>
    </source>
</evidence>
<dbReference type="Proteomes" id="UP000663829">
    <property type="component" value="Unassembled WGS sequence"/>
</dbReference>
<dbReference type="EMBL" id="CAJOBA010008083">
    <property type="protein sequence ID" value="CAF3819804.1"/>
    <property type="molecule type" value="Genomic_DNA"/>
</dbReference>
<dbReference type="AlphaFoldDB" id="A0A814L9M8"/>
<keyword evidence="4 7" id="KW-0812">Transmembrane</keyword>
<dbReference type="EMBL" id="CAJOBC010004500">
    <property type="protein sequence ID" value="CAF3830373.1"/>
    <property type="molecule type" value="Genomic_DNA"/>
</dbReference>
<sequence>MYSSLNQEKRPIWVLHEVIPTFSPREPPQKHPGFTIGHRWLFSFTLVAIVLSVLNVLASTGQSIGLTLFLGSFQGLTGVYFVLFFCSFSFNLFFWPVACVLYYKKQITKEMLNPKWIPYMFLVGICDALNGFLIVFSSHASRVPPSLTAILIQSMIPFTFIFSKILLKNKYYRWYHILSACIVFSGIIFSLVPTFKRIHDGTSTTELKHGWYWPFIFIIGTIPAALMNIFQEVLQVKYTQEMKQLKQQGRNVTTRYSVIYFQAVESLFQFIAIALCFGLDLIPGFGTSLTIDKFWESFSGGFRCFFNTMPPSPTSSRCPKSSGTGLLFIFSYIGTYITGTFLTDHISANWLSILTSLTPILATSFWFIFPKINAWAQAGNFNKWDIGFSIGALPIILIGMYFYKDTDRKKDEQETYEPIIEHPTELFW</sequence>
<evidence type="ECO:0000256" key="1">
    <source>
        <dbReference type="ARBA" id="ARBA00004141"/>
    </source>
</evidence>
<evidence type="ECO:0000256" key="3">
    <source>
        <dbReference type="ARBA" id="ARBA00022448"/>
    </source>
</evidence>
<reference evidence="9" key="1">
    <citation type="submission" date="2021-02" db="EMBL/GenBank/DDBJ databases">
        <authorList>
            <person name="Nowell W R."/>
        </authorList>
    </citation>
    <scope>NUCLEOTIDE SEQUENCE</scope>
</reference>
<evidence type="ECO:0000256" key="5">
    <source>
        <dbReference type="ARBA" id="ARBA00022989"/>
    </source>
</evidence>
<evidence type="ECO:0000256" key="6">
    <source>
        <dbReference type="ARBA" id="ARBA00023136"/>
    </source>
</evidence>
<feature type="transmembrane region" description="Helical" evidence="7">
    <location>
        <begin position="40"/>
        <end position="58"/>
    </location>
</feature>
<keyword evidence="12" id="KW-1185">Reference proteome</keyword>
<dbReference type="Proteomes" id="UP000682733">
    <property type="component" value="Unassembled WGS sequence"/>
</dbReference>